<comment type="caution">
    <text evidence="1">The sequence shown here is derived from an EMBL/GenBank/DDBJ whole genome shotgun (WGS) entry which is preliminary data.</text>
</comment>
<reference evidence="1 2" key="1">
    <citation type="journal article" date="2016" name="Nat. Commun.">
        <title>Thousands of microbial genomes shed light on interconnected biogeochemical processes in an aquifer system.</title>
        <authorList>
            <person name="Anantharaman K."/>
            <person name="Brown C.T."/>
            <person name="Hug L.A."/>
            <person name="Sharon I."/>
            <person name="Castelle C.J."/>
            <person name="Probst A.J."/>
            <person name="Thomas B.C."/>
            <person name="Singh A."/>
            <person name="Wilkins M.J."/>
            <person name="Karaoz U."/>
            <person name="Brodie E.L."/>
            <person name="Williams K.H."/>
            <person name="Hubbard S.S."/>
            <person name="Banfield J.F."/>
        </authorList>
    </citation>
    <scope>NUCLEOTIDE SEQUENCE [LARGE SCALE GENOMIC DNA]</scope>
</reference>
<evidence type="ECO:0000313" key="1">
    <source>
        <dbReference type="EMBL" id="OGZ12733.1"/>
    </source>
</evidence>
<accession>A0A1G2DGU3</accession>
<sequence>MARIQIRGPGSIEYNGWQDEGCWGLRGPFCAFSADALLYRITFEDRIEVLTAVRSEHSKYCPGMTTLSLGGFTDPKTDITVLRGVEREVVEESLGLTFALENLAGTEPMPISVGGPAKFIWRWNARDQRAENTGIQCQDTPVVTNYYVARVTGGTAYENDEVGNFRWSSVEELASKDREYAFDGARVLEAFIGHLKSRNIFV</sequence>
<proteinExistence type="predicted"/>
<dbReference type="AlphaFoldDB" id="A0A1G2DGU3"/>
<dbReference type="EMBL" id="MHLN01000002">
    <property type="protein sequence ID" value="OGZ12733.1"/>
    <property type="molecule type" value="Genomic_DNA"/>
</dbReference>
<dbReference type="Proteomes" id="UP000178099">
    <property type="component" value="Unassembled WGS sequence"/>
</dbReference>
<dbReference type="Gene3D" id="3.90.79.10">
    <property type="entry name" value="Nucleoside Triphosphate Pyrophosphohydrolase"/>
    <property type="match status" value="1"/>
</dbReference>
<evidence type="ECO:0000313" key="2">
    <source>
        <dbReference type="Proteomes" id="UP000178099"/>
    </source>
</evidence>
<name>A0A1G2DGU3_9BACT</name>
<gene>
    <name evidence="1" type="ORF">A3D67_02895</name>
</gene>
<organism evidence="1 2">
    <name type="scientific">Candidatus Lloydbacteria bacterium RIFCSPHIGHO2_02_FULL_51_22</name>
    <dbReference type="NCBI Taxonomy" id="1798663"/>
    <lineage>
        <taxon>Bacteria</taxon>
        <taxon>Candidatus Lloydiibacteriota</taxon>
    </lineage>
</organism>
<protein>
    <recommendedName>
        <fullName evidence="3">Nudix hydrolase domain-containing protein</fullName>
    </recommendedName>
</protein>
<dbReference type="SUPFAM" id="SSF55811">
    <property type="entry name" value="Nudix"/>
    <property type="match status" value="1"/>
</dbReference>
<evidence type="ECO:0008006" key="3">
    <source>
        <dbReference type="Google" id="ProtNLM"/>
    </source>
</evidence>
<dbReference type="InterPro" id="IPR015797">
    <property type="entry name" value="NUDIX_hydrolase-like_dom_sf"/>
</dbReference>